<feature type="non-terminal residue" evidence="1">
    <location>
        <position position="92"/>
    </location>
</feature>
<dbReference type="Proteomes" id="UP000815677">
    <property type="component" value="Unassembled WGS sequence"/>
</dbReference>
<reference evidence="1" key="1">
    <citation type="submission" date="2014-09" db="EMBL/GenBank/DDBJ databases">
        <title>Genome sequence of the luminous mushroom Mycena chlorophos for searching fungal bioluminescence genes.</title>
        <authorList>
            <person name="Tanaka Y."/>
            <person name="Kasuga D."/>
            <person name="Oba Y."/>
            <person name="Hase S."/>
            <person name="Sato K."/>
            <person name="Oba Y."/>
            <person name="Sakakibara Y."/>
        </authorList>
    </citation>
    <scope>NUCLEOTIDE SEQUENCE</scope>
</reference>
<keyword evidence="2" id="KW-1185">Reference proteome</keyword>
<gene>
    <name evidence="1" type="ORF">MCHLO_02656</name>
</gene>
<protein>
    <submittedName>
        <fullName evidence="1">Uncharacterized protein</fullName>
    </submittedName>
</protein>
<evidence type="ECO:0000313" key="2">
    <source>
        <dbReference type="Proteomes" id="UP000815677"/>
    </source>
</evidence>
<proteinExistence type="predicted"/>
<organism evidence="1 2">
    <name type="scientific">Mycena chlorophos</name>
    <name type="common">Agaric fungus</name>
    <name type="synonym">Agaricus chlorophos</name>
    <dbReference type="NCBI Taxonomy" id="658473"/>
    <lineage>
        <taxon>Eukaryota</taxon>
        <taxon>Fungi</taxon>
        <taxon>Dikarya</taxon>
        <taxon>Basidiomycota</taxon>
        <taxon>Agaricomycotina</taxon>
        <taxon>Agaricomycetes</taxon>
        <taxon>Agaricomycetidae</taxon>
        <taxon>Agaricales</taxon>
        <taxon>Marasmiineae</taxon>
        <taxon>Mycenaceae</taxon>
        <taxon>Mycena</taxon>
    </lineage>
</organism>
<evidence type="ECO:0000313" key="1">
    <source>
        <dbReference type="EMBL" id="GAT45060.1"/>
    </source>
</evidence>
<accession>A0ABQ0L2E4</accession>
<dbReference type="EMBL" id="DF840623">
    <property type="protein sequence ID" value="GAT45060.1"/>
    <property type="molecule type" value="Genomic_DNA"/>
</dbReference>
<name>A0ABQ0L2E4_MYCCL</name>
<sequence length="92" mass="10035">MLLSSHYHLFAALVRAGTYFLPVSSMSLQDRKPLDVWDPPVLTPTAGSVLYPGQLVTITWDASQPPHTISNRALILLRKGSATSPSAHLRPT</sequence>